<comment type="caution">
    <text evidence="2">The sequence shown here is derived from an EMBL/GenBank/DDBJ whole genome shotgun (WGS) entry which is preliminary data.</text>
</comment>
<proteinExistence type="predicted"/>
<dbReference type="STRING" id="1823756.A4H34_07790"/>
<dbReference type="PANTHER" id="PTHR10093">
    <property type="entry name" value="IRON-SULFUR CLUSTER ASSEMBLY ENZYME NIFU HOMOLOG"/>
    <property type="match status" value="1"/>
</dbReference>
<dbReference type="Pfam" id="PF01592">
    <property type="entry name" value="NifU_N"/>
    <property type="match status" value="1"/>
</dbReference>
<evidence type="ECO:0000313" key="2">
    <source>
        <dbReference type="EMBL" id="OAP86991.1"/>
    </source>
</evidence>
<dbReference type="Proteomes" id="UP000078368">
    <property type="component" value="Unassembled WGS sequence"/>
</dbReference>
<feature type="domain" description="NIF system FeS cluster assembly NifU N-terminal" evidence="1">
    <location>
        <begin position="7"/>
        <end position="132"/>
    </location>
</feature>
<keyword evidence="3" id="KW-1185">Reference proteome</keyword>
<dbReference type="NCBIfam" id="TIGR01994">
    <property type="entry name" value="SUF_scaf_2"/>
    <property type="match status" value="1"/>
</dbReference>
<dbReference type="GO" id="GO:0016226">
    <property type="term" value="P:iron-sulfur cluster assembly"/>
    <property type="evidence" value="ECO:0007669"/>
    <property type="project" value="InterPro"/>
</dbReference>
<evidence type="ECO:0000313" key="3">
    <source>
        <dbReference type="Proteomes" id="UP000078368"/>
    </source>
</evidence>
<reference evidence="2 3" key="1">
    <citation type="submission" date="2016-04" db="EMBL/GenBank/DDBJ databases">
        <title>Peptidophaga gingivicola gen. nov., sp. nov., isolated from human subgingival plaque.</title>
        <authorList>
            <person name="Beall C.J."/>
            <person name="Mokrzan E.M."/>
            <person name="Griffen A.L."/>
            <person name="Leys E.J."/>
        </authorList>
    </citation>
    <scope>NUCLEOTIDE SEQUENCE [LARGE SCALE GENOMIC DNA]</scope>
    <source>
        <strain evidence="2 3">BA112</strain>
    </source>
</reference>
<dbReference type="EMBL" id="LVZK01000001">
    <property type="protein sequence ID" value="OAP86991.1"/>
    <property type="molecule type" value="Genomic_DNA"/>
</dbReference>
<name>A0A179B7A5_9ACTO</name>
<protein>
    <submittedName>
        <fullName evidence="2">Iron-sulfur cluster assembly scaffold protein</fullName>
    </submittedName>
</protein>
<gene>
    <name evidence="2" type="ORF">A4H34_07790</name>
</gene>
<dbReference type="GO" id="GO:0005506">
    <property type="term" value="F:iron ion binding"/>
    <property type="evidence" value="ECO:0007669"/>
    <property type="project" value="InterPro"/>
</dbReference>
<dbReference type="AlphaFoldDB" id="A0A179B7A5"/>
<sequence>MNDLDQMYQQIILDAAHERRGEGELNPFDGESFQVNPTCGDQVNLRVRMSDDGGRIAEVAWTGEGCSISRASIGIMIDMLEGASVDEAKDLYEQFRALMDSRGAGLTEDVEEALGDAAAFVGVAKFPMRIKCALLGWMALRDATDKAVAAKGESHG</sequence>
<dbReference type="Gene3D" id="3.90.1010.10">
    <property type="match status" value="1"/>
</dbReference>
<dbReference type="OrthoDB" id="9804157at2"/>
<dbReference type="RefSeq" id="WP_064231598.1">
    <property type="nucleotide sequence ID" value="NZ_LVZK01000001.1"/>
</dbReference>
<dbReference type="InterPro" id="IPR002871">
    <property type="entry name" value="NIF_FeS_clus_asmbl_NifU_N"/>
</dbReference>
<dbReference type="GO" id="GO:0051536">
    <property type="term" value="F:iron-sulfur cluster binding"/>
    <property type="evidence" value="ECO:0007669"/>
    <property type="project" value="InterPro"/>
</dbReference>
<accession>A0A179B7A5</accession>
<dbReference type="CDD" id="cd06664">
    <property type="entry name" value="IscU_like"/>
    <property type="match status" value="1"/>
</dbReference>
<dbReference type="SUPFAM" id="SSF82649">
    <property type="entry name" value="SufE/NifU"/>
    <property type="match status" value="1"/>
</dbReference>
<organism evidence="2 3">
    <name type="scientific">Peptidiphaga gingivicola</name>
    <dbReference type="NCBI Taxonomy" id="2741497"/>
    <lineage>
        <taxon>Bacteria</taxon>
        <taxon>Bacillati</taxon>
        <taxon>Actinomycetota</taxon>
        <taxon>Actinomycetes</taxon>
        <taxon>Actinomycetales</taxon>
        <taxon>Actinomycetaceae</taxon>
        <taxon>Peptidiphaga</taxon>
    </lineage>
</organism>
<evidence type="ECO:0000259" key="1">
    <source>
        <dbReference type="Pfam" id="PF01592"/>
    </source>
</evidence>